<sequence length="135" mass="15689">MSHKVMGYSKIGRRCHGAGRGFRLNPKRFSVQRLRARFFHLFKLLSRWKSSYGQALQSLKRGMVTINNYSLRRNSSTNSRRGLVVEVSSHNYGLGDCRMITFRRSNSFYSEAIADCLEFIKRSSISMEQKQDSPR</sequence>
<dbReference type="EMBL" id="CM004387">
    <property type="protein sequence ID" value="OAY61021.1"/>
    <property type="molecule type" value="Genomic_DNA"/>
</dbReference>
<dbReference type="Proteomes" id="UP000091857">
    <property type="component" value="Chromosome 1"/>
</dbReference>
<keyword evidence="2" id="KW-1185">Reference proteome</keyword>
<dbReference type="PANTHER" id="PTHR34996:SF3">
    <property type="entry name" value="OS06G0327400 PROTEIN"/>
    <property type="match status" value="1"/>
</dbReference>
<dbReference type="OMA" id="HMGYTRV"/>
<reference evidence="2" key="1">
    <citation type="journal article" date="2016" name="Nat. Biotechnol.">
        <title>Sequencing wild and cultivated cassava and related species reveals extensive interspecific hybridization and genetic diversity.</title>
        <authorList>
            <person name="Bredeson J.V."/>
            <person name="Lyons J.B."/>
            <person name="Prochnik S.E."/>
            <person name="Wu G.A."/>
            <person name="Ha C.M."/>
            <person name="Edsinger-Gonzales E."/>
            <person name="Grimwood J."/>
            <person name="Schmutz J."/>
            <person name="Rabbi I.Y."/>
            <person name="Egesi C."/>
            <person name="Nauluvula P."/>
            <person name="Lebot V."/>
            <person name="Ndunguru J."/>
            <person name="Mkamilo G."/>
            <person name="Bart R.S."/>
            <person name="Setter T.L."/>
            <person name="Gleadow R.M."/>
            <person name="Kulakow P."/>
            <person name="Ferguson M.E."/>
            <person name="Rounsley S."/>
            <person name="Rokhsar D.S."/>
        </authorList>
    </citation>
    <scope>NUCLEOTIDE SEQUENCE [LARGE SCALE GENOMIC DNA]</scope>
    <source>
        <strain evidence="2">cv. AM560-2</strain>
    </source>
</reference>
<dbReference type="AlphaFoldDB" id="A0A2C9WMG3"/>
<comment type="caution">
    <text evidence="1">The sequence shown here is derived from an EMBL/GenBank/DDBJ whole genome shotgun (WGS) entry which is preliminary data.</text>
</comment>
<evidence type="ECO:0000313" key="2">
    <source>
        <dbReference type="Proteomes" id="UP000091857"/>
    </source>
</evidence>
<dbReference type="Gramene" id="Manes.01G157700.1.v8.1">
    <property type="protein sequence ID" value="Manes.01G157700.1.v8.1.CDS.1"/>
    <property type="gene ID" value="Manes.01G157700.v8.1"/>
</dbReference>
<dbReference type="PANTHER" id="PTHR34996">
    <property type="entry name" value="OS06G0327400 PROTEIN"/>
    <property type="match status" value="1"/>
</dbReference>
<accession>A0A2C9WMG3</accession>
<name>A0A2C9WMG3_MANES</name>
<proteinExistence type="predicted"/>
<gene>
    <name evidence="1" type="ORF">MANES_01G157700v8</name>
</gene>
<protein>
    <submittedName>
        <fullName evidence="1">Uncharacterized protein</fullName>
    </submittedName>
</protein>
<organism evidence="1 2">
    <name type="scientific">Manihot esculenta</name>
    <name type="common">Cassava</name>
    <name type="synonym">Jatropha manihot</name>
    <dbReference type="NCBI Taxonomy" id="3983"/>
    <lineage>
        <taxon>Eukaryota</taxon>
        <taxon>Viridiplantae</taxon>
        <taxon>Streptophyta</taxon>
        <taxon>Embryophyta</taxon>
        <taxon>Tracheophyta</taxon>
        <taxon>Spermatophyta</taxon>
        <taxon>Magnoliopsida</taxon>
        <taxon>eudicotyledons</taxon>
        <taxon>Gunneridae</taxon>
        <taxon>Pentapetalae</taxon>
        <taxon>rosids</taxon>
        <taxon>fabids</taxon>
        <taxon>Malpighiales</taxon>
        <taxon>Euphorbiaceae</taxon>
        <taxon>Crotonoideae</taxon>
        <taxon>Manihoteae</taxon>
        <taxon>Manihot</taxon>
    </lineage>
</organism>
<evidence type="ECO:0000313" key="1">
    <source>
        <dbReference type="EMBL" id="OAY61021.1"/>
    </source>
</evidence>